<comment type="caution">
    <text evidence="1">The sequence shown here is derived from an EMBL/GenBank/DDBJ whole genome shotgun (WGS) entry which is preliminary data.</text>
</comment>
<organism evidence="1 2">
    <name type="scientific">Fusarium duplospermum</name>
    <dbReference type="NCBI Taxonomy" id="1325734"/>
    <lineage>
        <taxon>Eukaryota</taxon>
        <taxon>Fungi</taxon>
        <taxon>Dikarya</taxon>
        <taxon>Ascomycota</taxon>
        <taxon>Pezizomycotina</taxon>
        <taxon>Sordariomycetes</taxon>
        <taxon>Hypocreomycetidae</taxon>
        <taxon>Hypocreales</taxon>
        <taxon>Nectriaceae</taxon>
        <taxon>Fusarium</taxon>
        <taxon>Fusarium solani species complex</taxon>
    </lineage>
</organism>
<gene>
    <name evidence="1" type="ORF">CEP54_014154</name>
</gene>
<reference evidence="1 2" key="1">
    <citation type="submission" date="2017-06" db="EMBL/GenBank/DDBJ databases">
        <title>Comparative genomic analysis of Ambrosia Fusariam Clade fungi.</title>
        <authorList>
            <person name="Stajich J.E."/>
            <person name="Carrillo J."/>
            <person name="Kijimoto T."/>
            <person name="Eskalen A."/>
            <person name="O'Donnell K."/>
            <person name="Kasson M."/>
        </authorList>
    </citation>
    <scope>NUCLEOTIDE SEQUENCE [LARGE SCALE GENOMIC DNA]</scope>
    <source>
        <strain evidence="1 2">NRRL62584</strain>
    </source>
</reference>
<sequence>MYKIEIMLPREGFSRSVEPAGDALRSRFPGPKHLSVVEALEKYQDALCHLTKEAFKLDLYDSWGDKRKSGEWGAKVVDHP</sequence>
<name>A0A428NY55_9HYPO</name>
<accession>A0A428NY55</accession>
<dbReference type="STRING" id="1325734.A0A428NY55"/>
<dbReference type="Proteomes" id="UP000288168">
    <property type="component" value="Unassembled WGS sequence"/>
</dbReference>
<keyword evidence="2" id="KW-1185">Reference proteome</keyword>
<dbReference type="AlphaFoldDB" id="A0A428NY55"/>
<evidence type="ECO:0000313" key="2">
    <source>
        <dbReference type="Proteomes" id="UP000288168"/>
    </source>
</evidence>
<evidence type="ECO:0000313" key="1">
    <source>
        <dbReference type="EMBL" id="RSL45745.1"/>
    </source>
</evidence>
<proteinExistence type="predicted"/>
<dbReference type="EMBL" id="NKCI01000255">
    <property type="protein sequence ID" value="RSL45745.1"/>
    <property type="molecule type" value="Genomic_DNA"/>
</dbReference>
<protein>
    <submittedName>
        <fullName evidence="1">Uncharacterized protein</fullName>
    </submittedName>
</protein>